<dbReference type="GO" id="GO:0000287">
    <property type="term" value="F:magnesium ion binding"/>
    <property type="evidence" value="ECO:0007669"/>
    <property type="project" value="UniProtKB-UniRule"/>
</dbReference>
<evidence type="ECO:0000256" key="1">
    <source>
        <dbReference type="ARBA" id="ARBA00022649"/>
    </source>
</evidence>
<feature type="binding site" evidence="6">
    <location>
        <position position="96"/>
    </location>
    <ligand>
        <name>Mg(2+)</name>
        <dbReference type="ChEBI" id="CHEBI:18420"/>
    </ligand>
</feature>
<dbReference type="Pfam" id="PF01850">
    <property type="entry name" value="PIN"/>
    <property type="match status" value="1"/>
</dbReference>
<keyword evidence="3 6" id="KW-0479">Metal-binding</keyword>
<dbReference type="HAMAP" id="MF_00265">
    <property type="entry name" value="VapC_Nob1"/>
    <property type="match status" value="1"/>
</dbReference>
<gene>
    <name evidence="6" type="primary">vapC</name>
    <name evidence="8" type="ORF">GCU54_05525</name>
</gene>
<keyword evidence="5 6" id="KW-0460">Magnesium</keyword>
<sequence>MTVVVDASAVVAALVDDGPDGAWAREGLRDEDLAAPPHLYVEVSNVLRRAVLAQRLGRDAAALAHRDLVQLPVTAFPFEPLGDRVWALHPTVTAYDAAYVALAEELDAPLWTLDRRLAGASGPRCRFRVPGA</sequence>
<dbReference type="Proteomes" id="UP000471126">
    <property type="component" value="Unassembled WGS sequence"/>
</dbReference>
<dbReference type="InterPro" id="IPR022907">
    <property type="entry name" value="VapC_family"/>
</dbReference>
<dbReference type="InterPro" id="IPR002716">
    <property type="entry name" value="PIN_dom"/>
</dbReference>
<dbReference type="AlphaFoldDB" id="A0A6P0GBV5"/>
<keyword evidence="6" id="KW-0800">Toxin</keyword>
<evidence type="ECO:0000256" key="2">
    <source>
        <dbReference type="ARBA" id="ARBA00022722"/>
    </source>
</evidence>
<dbReference type="CDD" id="cd09873">
    <property type="entry name" value="PIN_Pae0151-like"/>
    <property type="match status" value="1"/>
</dbReference>
<comment type="similarity">
    <text evidence="6">Belongs to the PINc/VapC protein family.</text>
</comment>
<evidence type="ECO:0000259" key="7">
    <source>
        <dbReference type="Pfam" id="PF01850"/>
    </source>
</evidence>
<evidence type="ECO:0000256" key="6">
    <source>
        <dbReference type="HAMAP-Rule" id="MF_00265"/>
    </source>
</evidence>
<evidence type="ECO:0000256" key="3">
    <source>
        <dbReference type="ARBA" id="ARBA00022723"/>
    </source>
</evidence>
<keyword evidence="4 6" id="KW-0378">Hydrolase</keyword>
<keyword evidence="1 6" id="KW-1277">Toxin-antitoxin system</keyword>
<proteinExistence type="inferred from homology"/>
<comment type="function">
    <text evidence="6">Toxic component of a toxin-antitoxin (TA) system. An RNase.</text>
</comment>
<evidence type="ECO:0000313" key="9">
    <source>
        <dbReference type="Proteomes" id="UP000471126"/>
    </source>
</evidence>
<dbReference type="RefSeq" id="WP_163475673.1">
    <property type="nucleotide sequence ID" value="NZ_JAAGWE010000011.1"/>
</dbReference>
<evidence type="ECO:0000256" key="4">
    <source>
        <dbReference type="ARBA" id="ARBA00022801"/>
    </source>
</evidence>
<feature type="domain" description="PIN" evidence="7">
    <location>
        <begin position="3"/>
        <end position="118"/>
    </location>
</feature>
<accession>A0A6P0GBV5</accession>
<protein>
    <recommendedName>
        <fullName evidence="6">Ribonuclease VapC</fullName>
        <shortName evidence="6">RNase VapC</shortName>
        <ecNumber evidence="6">3.1.-.-</ecNumber>
    </recommendedName>
    <alternativeName>
        <fullName evidence="6">Toxin VapC</fullName>
    </alternativeName>
</protein>
<organism evidence="8 9">
    <name type="scientific">Geodermatophilus normandii</name>
    <dbReference type="NCBI Taxonomy" id="1137989"/>
    <lineage>
        <taxon>Bacteria</taxon>
        <taxon>Bacillati</taxon>
        <taxon>Actinomycetota</taxon>
        <taxon>Actinomycetes</taxon>
        <taxon>Geodermatophilales</taxon>
        <taxon>Geodermatophilaceae</taxon>
        <taxon>Geodermatophilus</taxon>
    </lineage>
</organism>
<evidence type="ECO:0000313" key="8">
    <source>
        <dbReference type="EMBL" id="NEM05480.1"/>
    </source>
</evidence>
<evidence type="ECO:0000256" key="5">
    <source>
        <dbReference type="ARBA" id="ARBA00022842"/>
    </source>
</evidence>
<feature type="binding site" evidence="6">
    <location>
        <position position="6"/>
    </location>
    <ligand>
        <name>Mg(2+)</name>
        <dbReference type="ChEBI" id="CHEBI:18420"/>
    </ligand>
</feature>
<dbReference type="InterPro" id="IPR029060">
    <property type="entry name" value="PIN-like_dom_sf"/>
</dbReference>
<dbReference type="PANTHER" id="PTHR35901:SF1">
    <property type="entry name" value="EXONUCLEASE VAPC9"/>
    <property type="match status" value="1"/>
</dbReference>
<dbReference type="InterPro" id="IPR051619">
    <property type="entry name" value="TypeII_TA_RNase_PINc/VapC"/>
</dbReference>
<dbReference type="GO" id="GO:0004540">
    <property type="term" value="F:RNA nuclease activity"/>
    <property type="evidence" value="ECO:0007669"/>
    <property type="project" value="InterPro"/>
</dbReference>
<dbReference type="PANTHER" id="PTHR35901">
    <property type="entry name" value="RIBONUCLEASE VAPC3"/>
    <property type="match status" value="1"/>
</dbReference>
<dbReference type="SUPFAM" id="SSF88723">
    <property type="entry name" value="PIN domain-like"/>
    <property type="match status" value="1"/>
</dbReference>
<reference evidence="8 9" key="1">
    <citation type="submission" date="2019-12" db="EMBL/GenBank/DDBJ databases">
        <title>WGS of CPCC 203550 I12A-02606.</title>
        <authorList>
            <person name="Jiang Z."/>
        </authorList>
    </citation>
    <scope>NUCLEOTIDE SEQUENCE [LARGE SCALE GENOMIC DNA]</scope>
    <source>
        <strain evidence="8 9">I12A-02606</strain>
    </source>
</reference>
<dbReference type="Gene3D" id="3.40.50.1010">
    <property type="entry name" value="5'-nuclease"/>
    <property type="match status" value="1"/>
</dbReference>
<dbReference type="InterPro" id="IPR044153">
    <property type="entry name" value="PIN_Pae0151-like"/>
</dbReference>
<comment type="caution">
    <text evidence="8">The sequence shown here is derived from an EMBL/GenBank/DDBJ whole genome shotgun (WGS) entry which is preliminary data.</text>
</comment>
<keyword evidence="2 6" id="KW-0540">Nuclease</keyword>
<dbReference type="GO" id="GO:0090729">
    <property type="term" value="F:toxin activity"/>
    <property type="evidence" value="ECO:0007669"/>
    <property type="project" value="UniProtKB-KW"/>
</dbReference>
<dbReference type="EMBL" id="JAAGWE010000011">
    <property type="protein sequence ID" value="NEM05480.1"/>
    <property type="molecule type" value="Genomic_DNA"/>
</dbReference>
<dbReference type="GO" id="GO:0016787">
    <property type="term" value="F:hydrolase activity"/>
    <property type="evidence" value="ECO:0007669"/>
    <property type="project" value="UniProtKB-KW"/>
</dbReference>
<comment type="cofactor">
    <cofactor evidence="6">
        <name>Mg(2+)</name>
        <dbReference type="ChEBI" id="CHEBI:18420"/>
    </cofactor>
</comment>
<name>A0A6P0GBV5_9ACTN</name>
<dbReference type="EC" id="3.1.-.-" evidence="6"/>